<evidence type="ECO:0000256" key="1">
    <source>
        <dbReference type="SAM" id="MobiDB-lite"/>
    </source>
</evidence>
<keyword evidence="2" id="KW-1185">Reference proteome</keyword>
<dbReference type="Proteomes" id="UP000504634">
    <property type="component" value="Unplaced"/>
</dbReference>
<feature type="compositionally biased region" description="Low complexity" evidence="1">
    <location>
        <begin position="37"/>
        <end position="47"/>
    </location>
</feature>
<sequence>MQSRKLWPACLQFQQTNACCGRLSKRASSTTPKSADSSPLVSSTNSSTAGGRFPPQKKCAAACWEHAFSPLDHSFHLYAFVTWCCVETRRQFPHGMEVLLNAFACLLPSFAQLTHALEFIGGAFKTGQHASF</sequence>
<feature type="compositionally biased region" description="Polar residues" evidence="1">
    <location>
        <begin position="26"/>
        <end position="36"/>
    </location>
</feature>
<protein>
    <submittedName>
        <fullName evidence="3">Uncharacterized protein LOC115624645</fullName>
    </submittedName>
</protein>
<organism evidence="2 3">
    <name type="scientific">Drosophila lebanonensis</name>
    <name type="common">Fruit fly</name>
    <name type="synonym">Scaptodrosophila lebanonensis</name>
    <dbReference type="NCBI Taxonomy" id="7225"/>
    <lineage>
        <taxon>Eukaryota</taxon>
        <taxon>Metazoa</taxon>
        <taxon>Ecdysozoa</taxon>
        <taxon>Arthropoda</taxon>
        <taxon>Hexapoda</taxon>
        <taxon>Insecta</taxon>
        <taxon>Pterygota</taxon>
        <taxon>Neoptera</taxon>
        <taxon>Endopterygota</taxon>
        <taxon>Diptera</taxon>
        <taxon>Brachycera</taxon>
        <taxon>Muscomorpha</taxon>
        <taxon>Ephydroidea</taxon>
        <taxon>Drosophilidae</taxon>
        <taxon>Scaptodrosophila</taxon>
    </lineage>
</organism>
<reference evidence="3" key="1">
    <citation type="submission" date="2025-08" db="UniProtKB">
        <authorList>
            <consortium name="RefSeq"/>
        </authorList>
    </citation>
    <scope>IDENTIFICATION</scope>
    <source>
        <strain evidence="3">11010-0011.00</strain>
        <tissue evidence="3">Whole body</tissue>
    </source>
</reference>
<accession>A0A6J2TIK9</accession>
<dbReference type="GeneID" id="115624645"/>
<dbReference type="AlphaFoldDB" id="A0A6J2TIK9"/>
<dbReference type="RefSeq" id="XP_030375280.1">
    <property type="nucleotide sequence ID" value="XM_030519420.1"/>
</dbReference>
<feature type="region of interest" description="Disordered" evidence="1">
    <location>
        <begin position="26"/>
        <end position="55"/>
    </location>
</feature>
<gene>
    <name evidence="3" type="primary">LOC115624645</name>
</gene>
<proteinExistence type="predicted"/>
<name>A0A6J2TIK9_DROLE</name>
<evidence type="ECO:0000313" key="3">
    <source>
        <dbReference type="RefSeq" id="XP_030375280.1"/>
    </source>
</evidence>
<evidence type="ECO:0000313" key="2">
    <source>
        <dbReference type="Proteomes" id="UP000504634"/>
    </source>
</evidence>